<feature type="region of interest" description="Disordered" evidence="1">
    <location>
        <begin position="1"/>
        <end position="38"/>
    </location>
</feature>
<dbReference type="GO" id="GO:0009506">
    <property type="term" value="C:plasmodesma"/>
    <property type="evidence" value="ECO:0007669"/>
    <property type="project" value="TreeGrafter"/>
</dbReference>
<dbReference type="EMBL" id="JAXIOK010000009">
    <property type="protein sequence ID" value="KAK4762033.1"/>
    <property type="molecule type" value="Genomic_DNA"/>
</dbReference>
<keyword evidence="4" id="KW-1185">Reference proteome</keyword>
<proteinExistence type="predicted"/>
<keyword evidence="2" id="KW-0472">Membrane</keyword>
<keyword evidence="2" id="KW-0812">Transmembrane</keyword>
<evidence type="ECO:0000313" key="3">
    <source>
        <dbReference type="EMBL" id="KAK4762033.1"/>
    </source>
</evidence>
<dbReference type="GO" id="GO:0005886">
    <property type="term" value="C:plasma membrane"/>
    <property type="evidence" value="ECO:0007669"/>
    <property type="project" value="TreeGrafter"/>
</dbReference>
<dbReference type="InterPro" id="IPR040283">
    <property type="entry name" value="DDB_G0292058-like"/>
</dbReference>
<feature type="transmembrane region" description="Helical" evidence="2">
    <location>
        <begin position="328"/>
        <end position="347"/>
    </location>
</feature>
<comment type="caution">
    <text evidence="3">The sequence shown here is derived from an EMBL/GenBank/DDBJ whole genome shotgun (WGS) entry which is preliminary data.</text>
</comment>
<protein>
    <recommendedName>
        <fullName evidence="5">Transmembrane protein</fullName>
    </recommendedName>
</protein>
<feature type="transmembrane region" description="Helical" evidence="2">
    <location>
        <begin position="179"/>
        <end position="203"/>
    </location>
</feature>
<dbReference type="PANTHER" id="PTHR31414">
    <property type="entry name" value="TRANSMEMBRANE PROTEIN DDB_G0292058"/>
    <property type="match status" value="1"/>
</dbReference>
<feature type="transmembrane region" description="Helical" evidence="2">
    <location>
        <begin position="354"/>
        <end position="380"/>
    </location>
</feature>
<keyword evidence="2" id="KW-1133">Transmembrane helix</keyword>
<feature type="compositionally biased region" description="Basic and acidic residues" evidence="1">
    <location>
        <begin position="24"/>
        <end position="38"/>
    </location>
</feature>
<dbReference type="Proteomes" id="UP001345219">
    <property type="component" value="Chromosome 23"/>
</dbReference>
<name>A0AAN7Q9Q7_9MYRT</name>
<sequence length="604" mass="67155">MDSKYKYSCMEKTSVGASRNKTRQKGDTPRKQNGHESDALLQIQPSVFRAPLPPPLLLSSNLRVRRHRLPSPRFPESARQWKRMCSAYNVDGGSMVPSGQWPKGRLLADNVGGGFMVPWEQWPKGRLLADDSAGNSSFILAAHRTRRKDPLNGNALYTGGWNISDKHYWASVSFTAAPFFVIAIAWFILFGISLIFICLWYCCWRREPYGYSRTAYALSLSFLIFFTVIAIAGCIVLYTGQGKLHRSTIDALDYVAMQVKTTAGNLTALSGYLASAKNVRVESALLSPDFQTKIDIVNAKLNSTASALSSKTSQNSEKIKYSLDASRLALIILAAVMLFLAFLGFLFSVLGLQCLVYTLVIVGWFLVAGTFILCGVFLLIHNVIADACVSMEEWVQNPSAHTALDDIIPCLEHSVTEEFLLQTKAATYQLVNVVNGVFTNVSNQNFPPEARPFYYNQSGPPVPSLCSPFNIDLTDRQCIPGEVDFDNASQVWKSYTCEVSPAGICTTTGRLTPDLYHQATASVNVSFGMFHYGPFLVDLGDCTFVRRTFTTIGSDHCPGLRKYTKWVYIGLVIASAAVLLSLILWVIYARERRHRVSTRQRMSM</sequence>
<dbReference type="AlphaFoldDB" id="A0AAN7Q9Q7"/>
<evidence type="ECO:0000313" key="4">
    <source>
        <dbReference type="Proteomes" id="UP001345219"/>
    </source>
</evidence>
<evidence type="ECO:0008006" key="5">
    <source>
        <dbReference type="Google" id="ProtNLM"/>
    </source>
</evidence>
<feature type="transmembrane region" description="Helical" evidence="2">
    <location>
        <begin position="215"/>
        <end position="238"/>
    </location>
</feature>
<evidence type="ECO:0000256" key="2">
    <source>
        <dbReference type="SAM" id="Phobius"/>
    </source>
</evidence>
<organism evidence="3 4">
    <name type="scientific">Trapa incisa</name>
    <dbReference type="NCBI Taxonomy" id="236973"/>
    <lineage>
        <taxon>Eukaryota</taxon>
        <taxon>Viridiplantae</taxon>
        <taxon>Streptophyta</taxon>
        <taxon>Embryophyta</taxon>
        <taxon>Tracheophyta</taxon>
        <taxon>Spermatophyta</taxon>
        <taxon>Magnoliopsida</taxon>
        <taxon>eudicotyledons</taxon>
        <taxon>Gunneridae</taxon>
        <taxon>Pentapetalae</taxon>
        <taxon>rosids</taxon>
        <taxon>malvids</taxon>
        <taxon>Myrtales</taxon>
        <taxon>Lythraceae</taxon>
        <taxon>Trapa</taxon>
    </lineage>
</organism>
<accession>A0AAN7Q9Q7</accession>
<reference evidence="3 4" key="1">
    <citation type="journal article" date="2023" name="Hortic Res">
        <title>Pangenome of water caltrop reveals structural variations and asymmetric subgenome divergence after allopolyploidization.</title>
        <authorList>
            <person name="Zhang X."/>
            <person name="Chen Y."/>
            <person name="Wang L."/>
            <person name="Yuan Y."/>
            <person name="Fang M."/>
            <person name="Shi L."/>
            <person name="Lu R."/>
            <person name="Comes H.P."/>
            <person name="Ma Y."/>
            <person name="Chen Y."/>
            <person name="Huang G."/>
            <person name="Zhou Y."/>
            <person name="Zheng Z."/>
            <person name="Qiu Y."/>
        </authorList>
    </citation>
    <scope>NUCLEOTIDE SEQUENCE [LARGE SCALE GENOMIC DNA]</scope>
    <source>
        <tissue evidence="3">Roots</tissue>
    </source>
</reference>
<evidence type="ECO:0000256" key="1">
    <source>
        <dbReference type="SAM" id="MobiDB-lite"/>
    </source>
</evidence>
<dbReference type="PANTHER" id="PTHR31414:SF15">
    <property type="entry name" value="PLASMA MEMBRANE FUSION PROTEIN"/>
    <property type="match status" value="1"/>
</dbReference>
<feature type="transmembrane region" description="Helical" evidence="2">
    <location>
        <begin position="566"/>
        <end position="589"/>
    </location>
</feature>
<gene>
    <name evidence="3" type="ORF">SAY87_029917</name>
</gene>